<protein>
    <submittedName>
        <fullName evidence="1">Uncharacterized protein</fullName>
    </submittedName>
</protein>
<gene>
    <name evidence="1" type="ORF">SAMN06296058_3218</name>
</gene>
<dbReference type="AlphaFoldDB" id="A0A1T5LW84"/>
<organism evidence="1 2">
    <name type="scientific">Pseudoxanthomonas indica</name>
    <dbReference type="NCBI Taxonomy" id="428993"/>
    <lineage>
        <taxon>Bacteria</taxon>
        <taxon>Pseudomonadati</taxon>
        <taxon>Pseudomonadota</taxon>
        <taxon>Gammaproteobacteria</taxon>
        <taxon>Lysobacterales</taxon>
        <taxon>Lysobacteraceae</taxon>
        <taxon>Pseudoxanthomonas</taxon>
    </lineage>
</organism>
<accession>A0A1T5LW84</accession>
<sequence length="60" mass="6518">MSTVTLSRGDKLWRAKSICYALASALEGEGEPGHAVVAIQAAEFIGEVIDEEKKKREEKA</sequence>
<keyword evidence="2" id="KW-1185">Reference proteome</keyword>
<proteinExistence type="predicted"/>
<evidence type="ECO:0000313" key="2">
    <source>
        <dbReference type="Proteomes" id="UP000190341"/>
    </source>
</evidence>
<dbReference type="EMBL" id="FUZV01000002">
    <property type="protein sequence ID" value="SKC80133.1"/>
    <property type="molecule type" value="Genomic_DNA"/>
</dbReference>
<dbReference type="Proteomes" id="UP000190341">
    <property type="component" value="Unassembled WGS sequence"/>
</dbReference>
<reference evidence="1 2" key="1">
    <citation type="submission" date="2017-02" db="EMBL/GenBank/DDBJ databases">
        <authorList>
            <person name="Peterson S.W."/>
        </authorList>
    </citation>
    <scope>NUCLEOTIDE SEQUENCE [LARGE SCALE GENOMIC DNA]</scope>
    <source>
        <strain evidence="1 2">P15</strain>
    </source>
</reference>
<name>A0A1T5LW84_9GAMM</name>
<evidence type="ECO:0000313" key="1">
    <source>
        <dbReference type="EMBL" id="SKC80133.1"/>
    </source>
</evidence>
<dbReference type="STRING" id="428993.SAMN06296058_3218"/>
<dbReference type="RefSeq" id="WP_079725627.1">
    <property type="nucleotide sequence ID" value="NZ_BMCL01000001.1"/>
</dbReference>